<dbReference type="NCBIfam" id="NF047398">
    <property type="entry name" value="AAA_KGGVGR"/>
    <property type="match status" value="1"/>
</dbReference>
<dbReference type="PANTHER" id="PTHR43384">
    <property type="entry name" value="SEPTUM SITE-DETERMINING PROTEIN MIND HOMOLOG, CHLOROPLASTIC-RELATED"/>
    <property type="match status" value="1"/>
</dbReference>
<dbReference type="Proteomes" id="UP001566476">
    <property type="component" value="Unassembled WGS sequence"/>
</dbReference>
<feature type="region of interest" description="Disordered" evidence="3">
    <location>
        <begin position="430"/>
        <end position="449"/>
    </location>
</feature>
<dbReference type="Gene3D" id="3.40.50.300">
    <property type="entry name" value="P-loop containing nucleotide triphosphate hydrolases"/>
    <property type="match status" value="1"/>
</dbReference>
<protein>
    <submittedName>
        <fullName evidence="5">KGGVGR-motif variant AAA ATPase</fullName>
    </submittedName>
</protein>
<dbReference type="Pfam" id="PF13614">
    <property type="entry name" value="AAA_31"/>
    <property type="match status" value="1"/>
</dbReference>
<dbReference type="InterPro" id="IPR027417">
    <property type="entry name" value="P-loop_NTPase"/>
</dbReference>
<proteinExistence type="predicted"/>
<keyword evidence="2" id="KW-0067">ATP-binding</keyword>
<keyword evidence="6" id="KW-1185">Reference proteome</keyword>
<keyword evidence="1" id="KW-0547">Nucleotide-binding</keyword>
<dbReference type="SUPFAM" id="SSF52540">
    <property type="entry name" value="P-loop containing nucleoside triphosphate hydrolases"/>
    <property type="match status" value="1"/>
</dbReference>
<sequence length="904" mass="100292">MNFGSAGRFFTWVDVDAAFETAAHSDNWPTWLREASAFWGGLTLEVTTDDEDIVLGWLEEIFGPGSILKDDEDSILVLDDLPGRVSTRHLPIEIERSGEDMTDQERRPRWRENRITGAIGTPLPSPEHPIGEQVSIVAFHSFKGGVGRTLHAVALAHALKRLNLKVLIVDADLEAPGVSWMYQQSGREIDFSFEDMIALLHASRDGSVTDAATLAAAYTKNQTLDDILIMPSRRELQRIAPARIEPQHLLTPNRSPYFLTDGLVELGRQANVDVILVDLRAGASELAAPLLLDPRIQKVFVTTVSAQSADGTAMMIRAINTRAPSQATDPGGSLIVTQYRRTDQEAMAQSVVAPLVAELRALNSAGGNEEAAARETGLVDDDVRTSTLYSGFQEALLGLSSDWDDLAATIHETGLLNVLHPLARELALRQTPEKSAPQEAPSAAAADDRRRRLADFSKSLAYAETTEEQAFLPTESLRNLVEAHKTTLPLCVVTGAKGAGKTFTQLQMLYTLDWRSYADRVDVPGAELSAPLVPTLYSRNMSDDTRQRLDAILEQVGVSESGQPATQLEIREMIGGGLEAHLSDRQWRHLWLALLAKSIGADVRPEEAEKFFIELGRTERRIFLIDGLEDTLPEVTRNPEQQRALRVLLADCIEWLQSLRGRPFGLIVFVRIDLVRAAFPQNSAQFLARYQDFSLRWDPSEAKRLALWLAQSSSAMPGVTEDVVREANEDDLNRLLIDVWGEKMGSLRSREARSSGWFLAALSDFNDNIQARDIVIFMQESARRSIGEARWTDRLLAPAAMRDALITCSSQKISAISEESPVIGDLLQHLRNLGAEERQVPFTQDSVQLSITQLELLAESGVVFREDDRFWIPEIFRHGLGFRASGRPRVVAVANLVRKRNNSE</sequence>
<feature type="domain" description="AAA" evidence="4">
    <location>
        <begin position="135"/>
        <end position="239"/>
    </location>
</feature>
<organism evidence="5 6">
    <name type="scientific">Kineococcus mangrovi</name>
    <dbReference type="NCBI Taxonomy" id="1660183"/>
    <lineage>
        <taxon>Bacteria</taxon>
        <taxon>Bacillati</taxon>
        <taxon>Actinomycetota</taxon>
        <taxon>Actinomycetes</taxon>
        <taxon>Kineosporiales</taxon>
        <taxon>Kineosporiaceae</taxon>
        <taxon>Kineococcus</taxon>
    </lineage>
</organism>
<evidence type="ECO:0000256" key="3">
    <source>
        <dbReference type="SAM" id="MobiDB-lite"/>
    </source>
</evidence>
<evidence type="ECO:0000256" key="1">
    <source>
        <dbReference type="ARBA" id="ARBA00022741"/>
    </source>
</evidence>
<evidence type="ECO:0000259" key="4">
    <source>
        <dbReference type="Pfam" id="PF13614"/>
    </source>
</evidence>
<dbReference type="InterPro" id="IPR025669">
    <property type="entry name" value="AAA_dom"/>
</dbReference>
<evidence type="ECO:0000256" key="2">
    <source>
        <dbReference type="ARBA" id="ARBA00022840"/>
    </source>
</evidence>
<accession>A0ABV4I3P8</accession>
<dbReference type="InterPro" id="IPR050625">
    <property type="entry name" value="ParA/MinD_ATPase"/>
</dbReference>
<evidence type="ECO:0000313" key="5">
    <source>
        <dbReference type="EMBL" id="MEZ0492670.1"/>
    </source>
</evidence>
<reference evidence="5 6" key="1">
    <citation type="submission" date="2024-07" db="EMBL/GenBank/DDBJ databases">
        <authorList>
            <person name="Thanompreechachai J."/>
            <person name="Duangmal K."/>
        </authorList>
    </citation>
    <scope>NUCLEOTIDE SEQUENCE [LARGE SCALE GENOMIC DNA]</scope>
    <source>
        <strain evidence="5 6">TBRC 1896</strain>
    </source>
</reference>
<dbReference type="EMBL" id="JBGGTQ010000004">
    <property type="protein sequence ID" value="MEZ0492670.1"/>
    <property type="molecule type" value="Genomic_DNA"/>
</dbReference>
<evidence type="ECO:0000313" key="6">
    <source>
        <dbReference type="Proteomes" id="UP001566476"/>
    </source>
</evidence>
<comment type="caution">
    <text evidence="5">The sequence shown here is derived from an EMBL/GenBank/DDBJ whole genome shotgun (WGS) entry which is preliminary data.</text>
</comment>
<name>A0ABV4I3P8_9ACTN</name>
<gene>
    <name evidence="5" type="ORF">AB2L28_10535</name>
</gene>
<dbReference type="RefSeq" id="WP_370718688.1">
    <property type="nucleotide sequence ID" value="NZ_JBGGTQ010000004.1"/>
</dbReference>
<dbReference type="PANTHER" id="PTHR43384:SF6">
    <property type="entry name" value="SEPTUM SITE-DETERMINING PROTEIN MIND HOMOLOG, CHLOROPLASTIC"/>
    <property type="match status" value="1"/>
</dbReference>